<accession>A0A7W6H115</accession>
<protein>
    <submittedName>
        <fullName evidence="1">Uncharacterized protein</fullName>
    </submittedName>
</protein>
<name>A0A7W6H115_9RHOB</name>
<dbReference type="EMBL" id="JACIEI010000002">
    <property type="protein sequence ID" value="MBB3993244.1"/>
    <property type="molecule type" value="Genomic_DNA"/>
</dbReference>
<evidence type="ECO:0000313" key="2">
    <source>
        <dbReference type="Proteomes" id="UP000530268"/>
    </source>
</evidence>
<sequence length="53" mass="5570">MLRSDVNLLGSCSGLDSFITGEGVTDITEDDIAFGQLEKAIPLFSRSVIPAGI</sequence>
<reference evidence="1 2" key="1">
    <citation type="submission" date="2020-08" db="EMBL/GenBank/DDBJ databases">
        <title>Genomic Encyclopedia of Type Strains, Phase IV (KMG-IV): sequencing the most valuable type-strain genomes for metagenomic binning, comparative biology and taxonomic classification.</title>
        <authorList>
            <person name="Goeker M."/>
        </authorList>
    </citation>
    <scope>NUCLEOTIDE SEQUENCE [LARGE SCALE GENOMIC DNA]</scope>
    <source>
        <strain evidence="1 2">DSM 102234</strain>
    </source>
</reference>
<evidence type="ECO:0000313" key="1">
    <source>
        <dbReference type="EMBL" id="MBB3993244.1"/>
    </source>
</evidence>
<dbReference type="AlphaFoldDB" id="A0A7W6H115"/>
<comment type="caution">
    <text evidence="1">The sequence shown here is derived from an EMBL/GenBank/DDBJ whole genome shotgun (WGS) entry which is preliminary data.</text>
</comment>
<proteinExistence type="predicted"/>
<dbReference type="Proteomes" id="UP000530268">
    <property type="component" value="Unassembled WGS sequence"/>
</dbReference>
<dbReference type="RefSeq" id="WP_184563145.1">
    <property type="nucleotide sequence ID" value="NZ_JACIEI010000002.1"/>
</dbReference>
<keyword evidence="2" id="KW-1185">Reference proteome</keyword>
<organism evidence="1 2">
    <name type="scientific">Sulfitobacter undariae</name>
    <dbReference type="NCBI Taxonomy" id="1563671"/>
    <lineage>
        <taxon>Bacteria</taxon>
        <taxon>Pseudomonadati</taxon>
        <taxon>Pseudomonadota</taxon>
        <taxon>Alphaproteobacteria</taxon>
        <taxon>Rhodobacterales</taxon>
        <taxon>Roseobacteraceae</taxon>
        <taxon>Sulfitobacter</taxon>
    </lineage>
</organism>
<gene>
    <name evidence="1" type="ORF">GGR95_000872</name>
</gene>